<proteinExistence type="predicted"/>
<reference evidence="1 2" key="1">
    <citation type="journal article" date="2014" name="BMC Genomics">
        <title>Adaptive genomic structural variation in the grape powdery mildew pathogen, Erysiphe necator.</title>
        <authorList>
            <person name="Jones L."/>
            <person name="Riaz S."/>
            <person name="Morales-Cruz A."/>
            <person name="Amrine K.C."/>
            <person name="McGuire B."/>
            <person name="Gubler W.D."/>
            <person name="Walker M.A."/>
            <person name="Cantu D."/>
        </authorList>
    </citation>
    <scope>NUCLEOTIDE SEQUENCE [LARGE SCALE GENOMIC DNA]</scope>
    <source>
        <strain evidence="2">c</strain>
    </source>
</reference>
<sequence length="113" mass="12905">MCHGFDIACVLKNTIDKILDTKVPIIICIDSFSLFECLVKLGTTREKRLMIDITALRQAYERREIAEVIWIMGETNPADALTKHVGNKALQQIIDTNKVDLKPGAWVERYDTR</sequence>
<evidence type="ECO:0000313" key="2">
    <source>
        <dbReference type="Proteomes" id="UP000030854"/>
    </source>
</evidence>
<evidence type="ECO:0000313" key="1">
    <source>
        <dbReference type="EMBL" id="KHJ31234.1"/>
    </source>
</evidence>
<dbReference type="Proteomes" id="UP000030854">
    <property type="component" value="Unassembled WGS sequence"/>
</dbReference>
<comment type="caution">
    <text evidence="1">The sequence shown here is derived from an EMBL/GenBank/DDBJ whole genome shotgun (WGS) entry which is preliminary data.</text>
</comment>
<accession>A0A0B1P3J1</accession>
<name>A0A0B1P3J1_UNCNE</name>
<dbReference type="AlphaFoldDB" id="A0A0B1P3J1"/>
<keyword evidence="2" id="KW-1185">Reference proteome</keyword>
<protein>
    <submittedName>
        <fullName evidence="1">Uncharacterized protein</fullName>
    </submittedName>
</protein>
<dbReference type="EMBL" id="JNVN01003100">
    <property type="protein sequence ID" value="KHJ31234.1"/>
    <property type="molecule type" value="Genomic_DNA"/>
</dbReference>
<dbReference type="STRING" id="52586.A0A0B1P3J1"/>
<gene>
    <name evidence="1" type="ORF">EV44_g4983</name>
</gene>
<organism evidence="1 2">
    <name type="scientific">Uncinula necator</name>
    <name type="common">Grape powdery mildew</name>
    <dbReference type="NCBI Taxonomy" id="52586"/>
    <lineage>
        <taxon>Eukaryota</taxon>
        <taxon>Fungi</taxon>
        <taxon>Dikarya</taxon>
        <taxon>Ascomycota</taxon>
        <taxon>Pezizomycotina</taxon>
        <taxon>Leotiomycetes</taxon>
        <taxon>Erysiphales</taxon>
        <taxon>Erysiphaceae</taxon>
        <taxon>Erysiphe</taxon>
    </lineage>
</organism>
<dbReference type="HOGENOM" id="CLU_002055_2_0_1"/>